<dbReference type="PROSITE" id="PS01031">
    <property type="entry name" value="SHSP"/>
    <property type="match status" value="1"/>
</dbReference>
<proteinExistence type="inferred from homology"/>
<name>A0A833J0F0_9HYPH</name>
<feature type="domain" description="SHSP" evidence="5">
    <location>
        <begin position="37"/>
        <end position="150"/>
    </location>
</feature>
<reference evidence="7 8" key="1">
    <citation type="submission" date="2019-10" db="EMBL/GenBank/DDBJ databases">
        <title>Draft Genome Sequence of the Caffeine Degrading Methylotroph Methylorubrum populi PINKEL.</title>
        <authorList>
            <person name="Dawson S.C."/>
            <person name="Zhang X."/>
            <person name="Wright M.E."/>
            <person name="Sharma G."/>
            <person name="Langner J.T."/>
            <person name="Ditty J.L."/>
            <person name="Subuyuj G.A."/>
        </authorList>
    </citation>
    <scope>NUCLEOTIDE SEQUENCE [LARGE SCALE GENOMIC DNA]</scope>
    <source>
        <strain evidence="7 8">Pinkel</strain>
    </source>
</reference>
<gene>
    <name evidence="7" type="ORF">F8B43_5717</name>
</gene>
<comment type="similarity">
    <text evidence="2 3">Belongs to the small heat shock protein (HSP20) family.</text>
</comment>
<dbReference type="SUPFAM" id="SSF49764">
    <property type="entry name" value="HSP20-like chaperones"/>
    <property type="match status" value="1"/>
</dbReference>
<comment type="caution">
    <text evidence="7">The sequence shown here is derived from an EMBL/GenBank/DDBJ whole genome shotgun (WGS) entry which is preliminary data.</text>
</comment>
<dbReference type="InterPro" id="IPR044587">
    <property type="entry name" value="HSP21-like"/>
</dbReference>
<dbReference type="Pfam" id="PF00011">
    <property type="entry name" value="HSP20"/>
    <property type="match status" value="1"/>
</dbReference>
<evidence type="ECO:0000256" key="4">
    <source>
        <dbReference type="SAM" id="MobiDB-lite"/>
    </source>
</evidence>
<dbReference type="InterPro" id="IPR008978">
    <property type="entry name" value="HSP20-like_chaperone"/>
</dbReference>
<feature type="compositionally biased region" description="Low complexity" evidence="4">
    <location>
        <begin position="149"/>
        <end position="171"/>
    </location>
</feature>
<sequence>MPSPLLTPFLALYHDMNRMLEDALGASGAAAEAANLSGATILLPNINVAETEREVRITVEVPGAREADVEVVIDDDTLVVRAVKETERQDDRQNVHVSERVFGTFQRALALPFRVDPEQVEARVENGVLTITLPKTEARQRTCRVQVRGAGADQAAASPASSGQNGAETSH</sequence>
<organism evidence="7 8">
    <name type="scientific">Methylorubrum populi</name>
    <dbReference type="NCBI Taxonomy" id="223967"/>
    <lineage>
        <taxon>Bacteria</taxon>
        <taxon>Pseudomonadati</taxon>
        <taxon>Pseudomonadota</taxon>
        <taxon>Alphaproteobacteria</taxon>
        <taxon>Hyphomicrobiales</taxon>
        <taxon>Methylobacteriaceae</taxon>
        <taxon>Methylorubrum</taxon>
    </lineage>
</organism>
<dbReference type="Gene3D" id="2.60.40.790">
    <property type="match status" value="1"/>
</dbReference>
<evidence type="ECO:0000313" key="7">
    <source>
        <dbReference type="EMBL" id="KAB7781839.1"/>
    </source>
</evidence>
<dbReference type="PROSITE" id="PS51203">
    <property type="entry name" value="CS"/>
    <property type="match status" value="1"/>
</dbReference>
<evidence type="ECO:0000313" key="8">
    <source>
        <dbReference type="Proteomes" id="UP000469949"/>
    </source>
</evidence>
<dbReference type="CDD" id="cd06464">
    <property type="entry name" value="ACD_sHsps-like"/>
    <property type="match status" value="1"/>
</dbReference>
<dbReference type="RefSeq" id="WP_152279227.1">
    <property type="nucleotide sequence ID" value="NZ_WEKV01000031.1"/>
</dbReference>
<dbReference type="AlphaFoldDB" id="A0A833J0F0"/>
<evidence type="ECO:0000256" key="3">
    <source>
        <dbReference type="RuleBase" id="RU003616"/>
    </source>
</evidence>
<feature type="domain" description="CS" evidence="6">
    <location>
        <begin position="41"/>
        <end position="146"/>
    </location>
</feature>
<evidence type="ECO:0000259" key="6">
    <source>
        <dbReference type="PROSITE" id="PS51203"/>
    </source>
</evidence>
<evidence type="ECO:0000259" key="5">
    <source>
        <dbReference type="PROSITE" id="PS01031"/>
    </source>
</evidence>
<dbReference type="InterPro" id="IPR002068">
    <property type="entry name" value="A-crystallin/Hsp20_dom"/>
</dbReference>
<dbReference type="EMBL" id="WEKV01000031">
    <property type="protein sequence ID" value="KAB7781839.1"/>
    <property type="molecule type" value="Genomic_DNA"/>
</dbReference>
<feature type="region of interest" description="Disordered" evidence="4">
    <location>
        <begin position="148"/>
        <end position="171"/>
    </location>
</feature>
<dbReference type="Proteomes" id="UP000469949">
    <property type="component" value="Unassembled WGS sequence"/>
</dbReference>
<evidence type="ECO:0000256" key="2">
    <source>
        <dbReference type="PROSITE-ProRule" id="PRU00285"/>
    </source>
</evidence>
<evidence type="ECO:0000256" key="1">
    <source>
        <dbReference type="ARBA" id="ARBA00023016"/>
    </source>
</evidence>
<protein>
    <submittedName>
        <fullName evidence="7">Small heat shock protein</fullName>
    </submittedName>
</protein>
<dbReference type="GO" id="GO:0009408">
    <property type="term" value="P:response to heat"/>
    <property type="evidence" value="ECO:0007669"/>
    <property type="project" value="InterPro"/>
</dbReference>
<dbReference type="PANTHER" id="PTHR46733">
    <property type="entry name" value="26.5 KDA HEAT SHOCK PROTEIN, MITOCHONDRIAL"/>
    <property type="match status" value="1"/>
</dbReference>
<keyword evidence="1 7" id="KW-0346">Stress response</keyword>
<dbReference type="InterPro" id="IPR007052">
    <property type="entry name" value="CS_dom"/>
</dbReference>
<accession>A0A833J0F0</accession>
<dbReference type="PANTHER" id="PTHR46733:SF4">
    <property type="entry name" value="HEAT SHOCK PROTEIN 21, CHLOROPLASTIC"/>
    <property type="match status" value="1"/>
</dbReference>